<gene>
    <name evidence="1" type="ORF">PEVE_00016610</name>
</gene>
<proteinExistence type="predicted"/>
<organism evidence="1 2">
    <name type="scientific">Porites evermanni</name>
    <dbReference type="NCBI Taxonomy" id="104178"/>
    <lineage>
        <taxon>Eukaryota</taxon>
        <taxon>Metazoa</taxon>
        <taxon>Cnidaria</taxon>
        <taxon>Anthozoa</taxon>
        <taxon>Hexacorallia</taxon>
        <taxon>Scleractinia</taxon>
        <taxon>Fungiina</taxon>
        <taxon>Poritidae</taxon>
        <taxon>Porites</taxon>
    </lineage>
</organism>
<feature type="non-terminal residue" evidence="1">
    <location>
        <position position="1"/>
    </location>
</feature>
<accession>A0ABN8S2U7</accession>
<evidence type="ECO:0000313" key="1">
    <source>
        <dbReference type="EMBL" id="CAH3186037.1"/>
    </source>
</evidence>
<sequence length="114" mass="12449">GSCRYVSSSKSFLFSLYNINDYAPVKVNIKSSLYAIYTCSNYGPTFGNGHDLYLSNNAASNRNSYTYSVVPPNRSPLGTLHLVLSVDFMQGSCKFTPTDVGDTSSILQALLRGK</sequence>
<reference evidence="1 2" key="1">
    <citation type="submission" date="2022-05" db="EMBL/GenBank/DDBJ databases">
        <authorList>
            <consortium name="Genoscope - CEA"/>
            <person name="William W."/>
        </authorList>
    </citation>
    <scope>NUCLEOTIDE SEQUENCE [LARGE SCALE GENOMIC DNA]</scope>
</reference>
<protein>
    <submittedName>
        <fullName evidence="1">Uncharacterized protein</fullName>
    </submittedName>
</protein>
<name>A0ABN8S2U7_9CNID</name>
<evidence type="ECO:0000313" key="2">
    <source>
        <dbReference type="Proteomes" id="UP001159427"/>
    </source>
</evidence>
<comment type="caution">
    <text evidence="1">The sequence shown here is derived from an EMBL/GenBank/DDBJ whole genome shotgun (WGS) entry which is preliminary data.</text>
</comment>
<dbReference type="EMBL" id="CALNXI010002303">
    <property type="protein sequence ID" value="CAH3186037.1"/>
    <property type="molecule type" value="Genomic_DNA"/>
</dbReference>
<keyword evidence="2" id="KW-1185">Reference proteome</keyword>
<dbReference type="Proteomes" id="UP001159427">
    <property type="component" value="Unassembled WGS sequence"/>
</dbReference>